<organism evidence="2 3">
    <name type="scientific">Bacillus cereus</name>
    <dbReference type="NCBI Taxonomy" id="1396"/>
    <lineage>
        <taxon>Bacteria</taxon>
        <taxon>Bacillati</taxon>
        <taxon>Bacillota</taxon>
        <taxon>Bacilli</taxon>
        <taxon>Bacillales</taxon>
        <taxon>Bacillaceae</taxon>
        <taxon>Bacillus</taxon>
        <taxon>Bacillus cereus group</taxon>
    </lineage>
</organism>
<accession>A0A164H600</accession>
<name>A0A164H600_BACCE</name>
<gene>
    <name evidence="2" type="ORF">B4082_1275</name>
</gene>
<keyword evidence="1" id="KW-0812">Transmembrane</keyword>
<dbReference type="EMBL" id="LJKA01000016">
    <property type="protein sequence ID" value="KZD39496.1"/>
    <property type="molecule type" value="Genomic_DNA"/>
</dbReference>
<evidence type="ECO:0000256" key="1">
    <source>
        <dbReference type="SAM" id="Phobius"/>
    </source>
</evidence>
<evidence type="ECO:0000313" key="2">
    <source>
        <dbReference type="EMBL" id="KZD39496.1"/>
    </source>
</evidence>
<comment type="caution">
    <text evidence="2">The sequence shown here is derived from an EMBL/GenBank/DDBJ whole genome shotgun (WGS) entry which is preliminary data.</text>
</comment>
<protein>
    <submittedName>
        <fullName evidence="2">Uncharacterized protein</fullName>
    </submittedName>
</protein>
<keyword evidence="1" id="KW-1133">Transmembrane helix</keyword>
<reference evidence="2 3" key="1">
    <citation type="submission" date="2015-09" db="EMBL/GenBank/DDBJ databases">
        <title>Bacillus cereus food isolates.</title>
        <authorList>
            <person name="Boekhorst J."/>
        </authorList>
    </citation>
    <scope>NUCLEOTIDE SEQUENCE [LARGE SCALE GENOMIC DNA]</scope>
    <source>
        <strain evidence="2 3">B4082</strain>
    </source>
</reference>
<dbReference type="Proteomes" id="UP000076501">
    <property type="component" value="Unassembled WGS sequence"/>
</dbReference>
<sequence length="53" mass="6403">MKDSYPPCAAFHKNVAFFYLKAGFLFLIFEFVYTKCYKSPLLLYHLQIHIRHM</sequence>
<proteinExistence type="predicted"/>
<evidence type="ECO:0000313" key="3">
    <source>
        <dbReference type="Proteomes" id="UP000076501"/>
    </source>
</evidence>
<keyword evidence="1" id="KW-0472">Membrane</keyword>
<feature type="transmembrane region" description="Helical" evidence="1">
    <location>
        <begin position="15"/>
        <end position="33"/>
    </location>
</feature>
<dbReference type="PATRIC" id="fig|1396.539.peg.651"/>
<dbReference type="AlphaFoldDB" id="A0A164H600"/>